<dbReference type="Proteomes" id="UP000008315">
    <property type="component" value="Plasmid MEALZ_p"/>
</dbReference>
<reference evidence="2 3" key="1">
    <citation type="journal article" date="2012" name="J. Bacteriol.">
        <title>Genome sequence of the haloalkaliphilic methanotrophic bacterium Methylomicrobium alcaliphilum 20Z.</title>
        <authorList>
            <person name="Vuilleumier S."/>
            <person name="Khmelenina V.N."/>
            <person name="Bringel F."/>
            <person name="Reshetnikov A.S."/>
            <person name="Lajus A."/>
            <person name="Mangenot S."/>
            <person name="Rouy Z."/>
            <person name="Op den Camp H.J."/>
            <person name="Jetten M.S."/>
            <person name="Dispirito A.A."/>
            <person name="Dunfield P."/>
            <person name="Klotz M.G."/>
            <person name="Semrau J.D."/>
            <person name="Stein L.Y."/>
            <person name="Barbe V."/>
            <person name="Medigue C."/>
            <person name="Trotsenko Y.A."/>
            <person name="Kalyuzhnaya M.G."/>
        </authorList>
    </citation>
    <scope>NUCLEOTIDE SEQUENCE [LARGE SCALE GENOMIC DNA]</scope>
    <source>
        <strain evidence="3">DSM 19304 / NCIMB 14124 / VKM B-2133 / 20Z</strain>
    </source>
</reference>
<keyword evidence="3" id="KW-1185">Reference proteome</keyword>
<organism evidence="2 3">
    <name type="scientific">Methylotuvimicrobium alcaliphilum (strain DSM 19304 / NCIMB 14124 / VKM B-2133 / 20Z)</name>
    <name type="common">Methylomicrobium alcaliphilum</name>
    <dbReference type="NCBI Taxonomy" id="1091494"/>
    <lineage>
        <taxon>Bacteria</taxon>
        <taxon>Pseudomonadati</taxon>
        <taxon>Pseudomonadota</taxon>
        <taxon>Gammaproteobacteria</taxon>
        <taxon>Methylococcales</taxon>
        <taxon>Methylococcaceae</taxon>
        <taxon>Methylotuvimicrobium</taxon>
    </lineage>
</organism>
<dbReference type="KEGG" id="mah:MEALZ_p0044"/>
<dbReference type="AlphaFoldDB" id="G4T4J6"/>
<evidence type="ECO:0000313" key="3">
    <source>
        <dbReference type="Proteomes" id="UP000008315"/>
    </source>
</evidence>
<proteinExistence type="predicted"/>
<dbReference type="EMBL" id="FO082061">
    <property type="protein sequence ID" value="CCE25752.1"/>
    <property type="molecule type" value="Genomic_DNA"/>
</dbReference>
<name>G4T4J6_META2</name>
<geneLocation type="plasmid" evidence="2 3">
    <name>MEALZ_p</name>
</geneLocation>
<dbReference type="HOGENOM" id="CLU_2880674_0_0_6"/>
<feature type="compositionally biased region" description="Basic and acidic residues" evidence="1">
    <location>
        <begin position="1"/>
        <end position="13"/>
    </location>
</feature>
<evidence type="ECO:0000256" key="1">
    <source>
        <dbReference type="SAM" id="MobiDB-lite"/>
    </source>
</evidence>
<evidence type="ECO:0000313" key="2">
    <source>
        <dbReference type="EMBL" id="CCE25752.1"/>
    </source>
</evidence>
<accession>G4T4J6</accession>
<sequence>MRYWDSRTRRDSDAWVPASDKQSDKTSGGDNMDVFAARPGMAYARALKAPYGLKFIVTTQDSW</sequence>
<protein>
    <submittedName>
        <fullName evidence="2">Uncharacterized protein</fullName>
    </submittedName>
</protein>
<feature type="region of interest" description="Disordered" evidence="1">
    <location>
        <begin position="1"/>
        <end position="31"/>
    </location>
</feature>
<gene>
    <name evidence="2" type="ordered locus">MEALZ_p0044</name>
</gene>
<keyword evidence="2" id="KW-0614">Plasmid</keyword>